<feature type="signal peptide" evidence="2">
    <location>
        <begin position="1"/>
        <end position="19"/>
    </location>
</feature>
<feature type="domain" description="PBP" evidence="3">
    <location>
        <begin position="22"/>
        <end position="263"/>
    </location>
</feature>
<dbReference type="Proteomes" id="UP000186246">
    <property type="component" value="Unassembled WGS sequence"/>
</dbReference>
<evidence type="ECO:0000256" key="2">
    <source>
        <dbReference type="SAM" id="SignalP"/>
    </source>
</evidence>
<accession>A0A1N7NB53</accession>
<evidence type="ECO:0000313" key="5">
    <source>
        <dbReference type="EMBL" id="SIS95419.1"/>
    </source>
</evidence>
<dbReference type="RefSeq" id="WP_076452146.1">
    <property type="nucleotide sequence ID" value="NZ_FTOJ01000007.1"/>
</dbReference>
<dbReference type="STRING" id="551459.SAMN05421796_10796"/>
<evidence type="ECO:0000259" key="3">
    <source>
        <dbReference type="Pfam" id="PF12849"/>
    </source>
</evidence>
<sequence>MNKNFAYLLLLLSFFISCSKDTTDSPQSGTITVVADESFENVTRVLKDRYMLFYPKTKINFVTKKENVALQDLLHNKARVIVMSRELTDDEKTAFKQKFNAEVEPARFAADGLVFIVSKTSSLSQLSIDEIKSRLLDGKNSLIFDGSNSANTSFIAKRLGISPNDLKYSSLPNNEEIIKQINKYPNSIGVVGYNSISRPHNTESKMFRELVNVLPISNSAGKTISITPQTLKNNSYPFTRVLYFITNEPYFGLGNGFVRFSCSQPGQIIVKKQGLQPFYIIPREVKITE</sequence>
<dbReference type="InterPro" id="IPR050811">
    <property type="entry name" value="Phosphate_ABC_transporter"/>
</dbReference>
<protein>
    <submittedName>
        <fullName evidence="5">Phosphate transport system substrate-binding protein</fullName>
    </submittedName>
</protein>
<reference evidence="5" key="2">
    <citation type="submission" date="2017-01" db="EMBL/GenBank/DDBJ databases">
        <authorList>
            <person name="Mah S.A."/>
            <person name="Swanson W.J."/>
            <person name="Moy G.W."/>
            <person name="Vacquier V.D."/>
        </authorList>
    </citation>
    <scope>NUCLEOTIDE SEQUENCE [LARGE SCALE GENOMIC DNA]</scope>
    <source>
        <strain evidence="5">DSM 21068</strain>
    </source>
</reference>
<evidence type="ECO:0000313" key="6">
    <source>
        <dbReference type="Proteomes" id="UP000186246"/>
    </source>
</evidence>
<keyword evidence="7" id="KW-1185">Reference proteome</keyword>
<dbReference type="Pfam" id="PF12849">
    <property type="entry name" value="PBP_like_2"/>
    <property type="match status" value="1"/>
</dbReference>
<dbReference type="PANTHER" id="PTHR30570:SF1">
    <property type="entry name" value="PHOSPHATE-BINDING PROTEIN PSTS"/>
    <property type="match status" value="1"/>
</dbReference>
<dbReference type="Proteomes" id="UP000238314">
    <property type="component" value="Unassembled WGS sequence"/>
</dbReference>
<dbReference type="PANTHER" id="PTHR30570">
    <property type="entry name" value="PERIPLASMIC PHOSPHATE BINDING COMPONENT OF PHOSPHATE ABC TRANSPORTER"/>
    <property type="match status" value="1"/>
</dbReference>
<evidence type="ECO:0000313" key="7">
    <source>
        <dbReference type="Proteomes" id="UP000238314"/>
    </source>
</evidence>
<feature type="chain" id="PRO_5044563893" evidence="2">
    <location>
        <begin position="20"/>
        <end position="289"/>
    </location>
</feature>
<dbReference type="SUPFAM" id="SSF53850">
    <property type="entry name" value="Periplasmic binding protein-like II"/>
    <property type="match status" value="1"/>
</dbReference>
<reference evidence="4 7" key="1">
    <citation type="submission" date="2016-11" db="EMBL/GenBank/DDBJ databases">
        <title>Whole genomes of Flavobacteriaceae.</title>
        <authorList>
            <person name="Stine C."/>
            <person name="Li C."/>
            <person name="Tadesse D."/>
        </authorList>
    </citation>
    <scope>NUCLEOTIDE SEQUENCE [LARGE SCALE GENOMIC DNA]</scope>
    <source>
        <strain evidence="4 7">DSM 21068</strain>
    </source>
</reference>
<evidence type="ECO:0000313" key="4">
    <source>
        <dbReference type="EMBL" id="PQA92229.1"/>
    </source>
</evidence>
<dbReference type="OrthoDB" id="1450880at2"/>
<keyword evidence="1 2" id="KW-0732">Signal</keyword>
<gene>
    <name evidence="4" type="ORF">B0A70_11445</name>
    <name evidence="5" type="ORF">SAMN05421796_10796</name>
</gene>
<dbReference type="Gene3D" id="3.40.190.10">
    <property type="entry name" value="Periplasmic binding protein-like II"/>
    <property type="match status" value="4"/>
</dbReference>
<proteinExistence type="predicted"/>
<organism evidence="5 6">
    <name type="scientific">Chryseobacterium piscicola</name>
    <dbReference type="NCBI Taxonomy" id="551459"/>
    <lineage>
        <taxon>Bacteria</taxon>
        <taxon>Pseudomonadati</taxon>
        <taxon>Bacteroidota</taxon>
        <taxon>Flavobacteriia</taxon>
        <taxon>Flavobacteriales</taxon>
        <taxon>Weeksellaceae</taxon>
        <taxon>Chryseobacterium group</taxon>
        <taxon>Chryseobacterium</taxon>
    </lineage>
</organism>
<dbReference type="EMBL" id="FTOJ01000007">
    <property type="protein sequence ID" value="SIS95419.1"/>
    <property type="molecule type" value="Genomic_DNA"/>
</dbReference>
<reference evidence="6" key="3">
    <citation type="submission" date="2017-01" db="EMBL/GenBank/DDBJ databases">
        <authorList>
            <person name="Varghese N."/>
            <person name="Submissions S."/>
        </authorList>
    </citation>
    <scope>NUCLEOTIDE SEQUENCE [LARGE SCALE GENOMIC DNA]</scope>
    <source>
        <strain evidence="6">DSM 21068</strain>
    </source>
</reference>
<dbReference type="InterPro" id="IPR024370">
    <property type="entry name" value="PBP_domain"/>
</dbReference>
<evidence type="ECO:0000256" key="1">
    <source>
        <dbReference type="ARBA" id="ARBA00022729"/>
    </source>
</evidence>
<dbReference type="AlphaFoldDB" id="A0A1N7NB53"/>
<dbReference type="PROSITE" id="PS51257">
    <property type="entry name" value="PROKAR_LIPOPROTEIN"/>
    <property type="match status" value="1"/>
</dbReference>
<dbReference type="EMBL" id="MUGO01000016">
    <property type="protein sequence ID" value="PQA92229.1"/>
    <property type="molecule type" value="Genomic_DNA"/>
</dbReference>
<name>A0A1N7NB53_9FLAO</name>